<protein>
    <submittedName>
        <fullName evidence="3">Uncharacterized protein</fullName>
    </submittedName>
</protein>
<feature type="region of interest" description="Disordered" evidence="1">
    <location>
        <begin position="28"/>
        <end position="52"/>
    </location>
</feature>
<dbReference type="OrthoDB" id="3692832at2"/>
<name>A0A5M7BPW1_SACHI</name>
<dbReference type="RefSeq" id="WP_150067986.1">
    <property type="nucleotide sequence ID" value="NZ_JBEPDJ010000001.1"/>
</dbReference>
<proteinExistence type="predicted"/>
<dbReference type="EMBL" id="VWPH01000008">
    <property type="protein sequence ID" value="KAA5831842.1"/>
    <property type="molecule type" value="Genomic_DNA"/>
</dbReference>
<comment type="caution">
    <text evidence="3">The sequence shown here is derived from an EMBL/GenBank/DDBJ whole genome shotgun (WGS) entry which is preliminary data.</text>
</comment>
<dbReference type="Proteomes" id="UP000323946">
    <property type="component" value="Unassembled WGS sequence"/>
</dbReference>
<evidence type="ECO:0000313" key="4">
    <source>
        <dbReference type="Proteomes" id="UP000323946"/>
    </source>
</evidence>
<feature type="chain" id="PRO_5024378289" evidence="2">
    <location>
        <begin position="30"/>
        <end position="123"/>
    </location>
</feature>
<reference evidence="3 4" key="1">
    <citation type="submission" date="2019-09" db="EMBL/GenBank/DDBJ databases">
        <title>Draft genome sequence of the thermophilic Saccharopolyspora hirsuta VKM Ac-666T.</title>
        <authorList>
            <person name="Lobastova T.G."/>
            <person name="Fokina V."/>
            <person name="Bragin E.Y."/>
            <person name="Shtratnikova V.Y."/>
            <person name="Starodumova I.P."/>
            <person name="Tarlachkov S.V."/>
            <person name="Donova M.V."/>
        </authorList>
    </citation>
    <scope>NUCLEOTIDE SEQUENCE [LARGE SCALE GENOMIC DNA]</scope>
    <source>
        <strain evidence="3 4">VKM Ac-666</strain>
    </source>
</reference>
<keyword evidence="2" id="KW-0732">Signal</keyword>
<evidence type="ECO:0000256" key="1">
    <source>
        <dbReference type="SAM" id="MobiDB-lite"/>
    </source>
</evidence>
<keyword evidence="4" id="KW-1185">Reference proteome</keyword>
<organism evidence="3 4">
    <name type="scientific">Saccharopolyspora hirsuta</name>
    <dbReference type="NCBI Taxonomy" id="1837"/>
    <lineage>
        <taxon>Bacteria</taxon>
        <taxon>Bacillati</taxon>
        <taxon>Actinomycetota</taxon>
        <taxon>Actinomycetes</taxon>
        <taxon>Pseudonocardiales</taxon>
        <taxon>Pseudonocardiaceae</taxon>
        <taxon>Saccharopolyspora</taxon>
    </lineage>
</organism>
<dbReference type="AlphaFoldDB" id="A0A5M7BPW1"/>
<gene>
    <name evidence="3" type="ORF">F1721_18595</name>
</gene>
<accession>A0A5M7BPW1</accession>
<evidence type="ECO:0000256" key="2">
    <source>
        <dbReference type="SAM" id="SignalP"/>
    </source>
</evidence>
<evidence type="ECO:0000313" key="3">
    <source>
        <dbReference type="EMBL" id="KAA5831842.1"/>
    </source>
</evidence>
<feature type="signal peptide" evidence="2">
    <location>
        <begin position="1"/>
        <end position="29"/>
    </location>
</feature>
<sequence length="123" mass="13539">MHGKVWRITRAGLFLVLAVVLAVLGPAQATGEGCSPPRSGPAETNETKENTEKLRERLPGVTLNRRCGVRAEVRRAPLPKVLQPAAGVEIRPRSRILPNPGSDPYHDFMKLKHSPDVLQVVRH</sequence>